<dbReference type="Proteomes" id="UP000184268">
    <property type="component" value="Unassembled WGS sequence"/>
</dbReference>
<dbReference type="STRING" id="299255.SAMN02745129_2225"/>
<organism evidence="1 2">
    <name type="scientific">Ferrimonas marina</name>
    <dbReference type="NCBI Taxonomy" id="299255"/>
    <lineage>
        <taxon>Bacteria</taxon>
        <taxon>Pseudomonadati</taxon>
        <taxon>Pseudomonadota</taxon>
        <taxon>Gammaproteobacteria</taxon>
        <taxon>Alteromonadales</taxon>
        <taxon>Ferrimonadaceae</taxon>
        <taxon>Ferrimonas</taxon>
    </lineage>
</organism>
<evidence type="ECO:0000313" key="1">
    <source>
        <dbReference type="EMBL" id="SHH52553.1"/>
    </source>
</evidence>
<reference evidence="1 2" key="1">
    <citation type="submission" date="2016-11" db="EMBL/GenBank/DDBJ databases">
        <authorList>
            <person name="Jaros S."/>
            <person name="Januszkiewicz K."/>
            <person name="Wedrychowicz H."/>
        </authorList>
    </citation>
    <scope>NUCLEOTIDE SEQUENCE [LARGE SCALE GENOMIC DNA]</scope>
    <source>
        <strain evidence="1 2">DSM 16917</strain>
    </source>
</reference>
<proteinExistence type="predicted"/>
<dbReference type="RefSeq" id="WP_143165599.1">
    <property type="nucleotide sequence ID" value="NZ_FQXG01000003.1"/>
</dbReference>
<keyword evidence="2" id="KW-1185">Reference proteome</keyword>
<name>A0A1M5TQ93_9GAMM</name>
<evidence type="ECO:0000313" key="2">
    <source>
        <dbReference type="Proteomes" id="UP000184268"/>
    </source>
</evidence>
<gene>
    <name evidence="1" type="ORF">SAMN02745129_2225</name>
</gene>
<protein>
    <submittedName>
        <fullName evidence="1">Uncharacterized protein</fullName>
    </submittedName>
</protein>
<dbReference type="AlphaFoldDB" id="A0A1M5TQ93"/>
<accession>A0A1M5TQ93</accession>
<dbReference type="EMBL" id="FQXG01000003">
    <property type="protein sequence ID" value="SHH52553.1"/>
    <property type="molecule type" value="Genomic_DNA"/>
</dbReference>
<sequence length="45" mass="5030">MSAKSQLDKTLDSPKVVAAYEDYLKALKAKLDAEERYLNSLLNGK</sequence>